<dbReference type="GO" id="GO:0015074">
    <property type="term" value="P:DNA integration"/>
    <property type="evidence" value="ECO:0007669"/>
    <property type="project" value="UniProtKB-KW"/>
</dbReference>
<dbReference type="EMBL" id="LAZR01058054">
    <property type="protein sequence ID" value="KKK70723.1"/>
    <property type="molecule type" value="Genomic_DNA"/>
</dbReference>
<feature type="non-terminal residue" evidence="5">
    <location>
        <position position="1"/>
    </location>
</feature>
<evidence type="ECO:0000313" key="5">
    <source>
        <dbReference type="EMBL" id="KKK70723.1"/>
    </source>
</evidence>
<keyword evidence="1" id="KW-0229">DNA integration</keyword>
<evidence type="ECO:0000256" key="2">
    <source>
        <dbReference type="ARBA" id="ARBA00023125"/>
    </source>
</evidence>
<dbReference type="SUPFAM" id="SSF56349">
    <property type="entry name" value="DNA breaking-rejoining enzymes"/>
    <property type="match status" value="1"/>
</dbReference>
<dbReference type="GO" id="GO:0003677">
    <property type="term" value="F:DNA binding"/>
    <property type="evidence" value="ECO:0007669"/>
    <property type="project" value="UniProtKB-KW"/>
</dbReference>
<keyword evidence="3" id="KW-0233">DNA recombination</keyword>
<accession>A0A0F8XP09</accession>
<dbReference type="InterPro" id="IPR004107">
    <property type="entry name" value="Integrase_SAM-like_N"/>
</dbReference>
<dbReference type="InterPro" id="IPR011010">
    <property type="entry name" value="DNA_brk_join_enz"/>
</dbReference>
<gene>
    <name evidence="5" type="ORF">LCGC14_2921110</name>
</gene>
<reference evidence="5" key="1">
    <citation type="journal article" date="2015" name="Nature">
        <title>Complex archaea that bridge the gap between prokaryotes and eukaryotes.</title>
        <authorList>
            <person name="Spang A."/>
            <person name="Saw J.H."/>
            <person name="Jorgensen S.L."/>
            <person name="Zaremba-Niedzwiedzka K."/>
            <person name="Martijn J."/>
            <person name="Lind A.E."/>
            <person name="van Eijk R."/>
            <person name="Schleper C."/>
            <person name="Guy L."/>
            <person name="Ettema T.J."/>
        </authorList>
    </citation>
    <scope>NUCLEOTIDE SEQUENCE</scope>
</reference>
<dbReference type="InterPro" id="IPR010998">
    <property type="entry name" value="Integrase_recombinase_N"/>
</dbReference>
<evidence type="ECO:0000259" key="4">
    <source>
        <dbReference type="PROSITE" id="PS51898"/>
    </source>
</evidence>
<feature type="non-terminal residue" evidence="5">
    <location>
        <position position="382"/>
    </location>
</feature>
<dbReference type="PANTHER" id="PTHR30349">
    <property type="entry name" value="PHAGE INTEGRASE-RELATED"/>
    <property type="match status" value="1"/>
</dbReference>
<evidence type="ECO:0000256" key="3">
    <source>
        <dbReference type="ARBA" id="ARBA00023172"/>
    </source>
</evidence>
<protein>
    <recommendedName>
        <fullName evidence="4">Tyr recombinase domain-containing protein</fullName>
    </recommendedName>
</protein>
<dbReference type="GO" id="GO:0006310">
    <property type="term" value="P:DNA recombination"/>
    <property type="evidence" value="ECO:0007669"/>
    <property type="project" value="UniProtKB-KW"/>
</dbReference>
<proteinExistence type="predicted"/>
<dbReference type="PROSITE" id="PS51898">
    <property type="entry name" value="TYR_RECOMBINASE"/>
    <property type="match status" value="1"/>
</dbReference>
<dbReference type="AlphaFoldDB" id="A0A0F8XP09"/>
<dbReference type="InterPro" id="IPR002104">
    <property type="entry name" value="Integrase_catalytic"/>
</dbReference>
<name>A0A0F8XP09_9ZZZZ</name>
<dbReference type="InterPro" id="IPR013762">
    <property type="entry name" value="Integrase-like_cat_sf"/>
</dbReference>
<dbReference type="Pfam" id="PF14659">
    <property type="entry name" value="Phage_int_SAM_3"/>
    <property type="match status" value="1"/>
</dbReference>
<dbReference type="Pfam" id="PF00589">
    <property type="entry name" value="Phage_integrase"/>
    <property type="match status" value="1"/>
</dbReference>
<dbReference type="CDD" id="cd01189">
    <property type="entry name" value="INT_ICEBs1_C_like"/>
    <property type="match status" value="1"/>
</dbReference>
<evidence type="ECO:0000256" key="1">
    <source>
        <dbReference type="ARBA" id="ARBA00022908"/>
    </source>
</evidence>
<dbReference type="Gene3D" id="1.10.150.130">
    <property type="match status" value="1"/>
</dbReference>
<dbReference type="Gene3D" id="1.10.443.10">
    <property type="entry name" value="Intergrase catalytic core"/>
    <property type="match status" value="1"/>
</dbReference>
<dbReference type="PANTHER" id="PTHR30349:SF41">
    <property type="entry name" value="INTEGRASE_RECOMBINASE PROTEIN MJ0367-RELATED"/>
    <property type="match status" value="1"/>
</dbReference>
<dbReference type="InterPro" id="IPR050090">
    <property type="entry name" value="Tyrosine_recombinase_XerCD"/>
</dbReference>
<organism evidence="5">
    <name type="scientific">marine sediment metagenome</name>
    <dbReference type="NCBI Taxonomy" id="412755"/>
    <lineage>
        <taxon>unclassified sequences</taxon>
        <taxon>metagenomes</taxon>
        <taxon>ecological metagenomes</taxon>
    </lineage>
</organism>
<feature type="domain" description="Tyr recombinase" evidence="4">
    <location>
        <begin position="216"/>
        <end position="382"/>
    </location>
</feature>
<comment type="caution">
    <text evidence="5">The sequence shown here is derived from an EMBL/GenBank/DDBJ whole genome shotgun (WGS) entry which is preliminary data.</text>
</comment>
<sequence>SGAELVLDSPQLKDRLLPDAGRGERTTRRVQEMVRRKFQSGSLFKRGKRRKLWVARWWEDMIRPDNSLGRVRRSEVLGPVSEIPSQREARKLLEARLRPINQGTHRPQSTLHFEQFVRDHWEPGVLPLLKPSSAKWYGLLLRRHVLPFFGRMPLCEIQRKEVQTYLVGKRKAGCSSSHVHGLRTVLSKVLQTALEWGYVESNPVRGIRLGGYAPVREVVVLSPQQVQQLLAALPEPCRTIVLLLVLTGLRIGELLALRWKHVDLSRGVIRVQETVSANGCFGTPKTRSSKRDVPMSAPVIEALLSYQQRCDKYDAGTLLFTSRNRTPLNYTHLLARVLHPMCKRLGLPPATWHSFRHTHGTLLGEVGESLRTAQAILGHSDL</sequence>
<keyword evidence="2" id="KW-0238">DNA-binding</keyword>